<dbReference type="InterPro" id="IPR036111">
    <property type="entry name" value="Mal/L-sulfo/L-lacto_DH-like_sf"/>
</dbReference>
<dbReference type="GO" id="GO:0016491">
    <property type="term" value="F:oxidoreductase activity"/>
    <property type="evidence" value="ECO:0007669"/>
    <property type="project" value="UniProtKB-KW"/>
</dbReference>
<dbReference type="InterPro" id="IPR043143">
    <property type="entry name" value="Mal/L-sulf/L-lact_DH-like_NADP"/>
</dbReference>
<organism evidence="3 4">
    <name type="scientific">Salinisphaera hydrothermalis (strain C41B8)</name>
    <dbReference type="NCBI Taxonomy" id="1304275"/>
    <lineage>
        <taxon>Bacteria</taxon>
        <taxon>Pseudomonadati</taxon>
        <taxon>Pseudomonadota</taxon>
        <taxon>Gammaproteobacteria</taxon>
        <taxon>Salinisphaerales</taxon>
        <taxon>Salinisphaeraceae</taxon>
        <taxon>Salinisphaera</taxon>
    </lineage>
</organism>
<dbReference type="STRING" id="1304275.C41B8_10213"/>
<dbReference type="AlphaFoldDB" id="A0A084IL11"/>
<dbReference type="Gene3D" id="1.10.1530.10">
    <property type="match status" value="1"/>
</dbReference>
<gene>
    <name evidence="3" type="ORF">C41B8_10213</name>
</gene>
<reference evidence="3 4" key="1">
    <citation type="submission" date="2013-03" db="EMBL/GenBank/DDBJ databases">
        <title>Salinisphaera hydrothermalis C41B8 Genome Sequencing.</title>
        <authorList>
            <person name="Li C."/>
            <person name="Lai Q."/>
            <person name="Shao Z."/>
        </authorList>
    </citation>
    <scope>NUCLEOTIDE SEQUENCE [LARGE SCALE GENOMIC DNA]</scope>
    <source>
        <strain evidence="3 4">C41B8</strain>
    </source>
</reference>
<dbReference type="PATRIC" id="fig|1304275.5.peg.2082"/>
<dbReference type="SUPFAM" id="SSF89733">
    <property type="entry name" value="L-sulfolactate dehydrogenase-like"/>
    <property type="match status" value="1"/>
</dbReference>
<evidence type="ECO:0000256" key="1">
    <source>
        <dbReference type="ARBA" id="ARBA00006056"/>
    </source>
</evidence>
<dbReference type="PANTHER" id="PTHR11091">
    <property type="entry name" value="OXIDOREDUCTASE-RELATED"/>
    <property type="match status" value="1"/>
</dbReference>
<protein>
    <submittedName>
        <fullName evidence="3">Malate/L-lactate dehydrogenase</fullName>
    </submittedName>
</protein>
<dbReference type="InterPro" id="IPR003767">
    <property type="entry name" value="Malate/L-lactate_DH-like"/>
</dbReference>
<sequence>MFGVVFDHRTTPMRDETGLTSDVVDADALRRWAAEVLQRQNLGVEDATLVANCLVQTSLWGIDTHGIARLPHYLNRLDRGSIEAKPALKIERTGPATASVDGGHGLGMVVCDAAMNQAIQCAEEAGAGVVGCYHSSHCGAIGLYGRQAAARGMIGIAFTHSDAFVAPHAGRHAFLGTNPICIAVPSAEGEPVCLDTATSIIPFNRVMNARRDGVSLPPGTAIDAEGEPTTDAEAARSLLPFAEHKGYALGFMIDVLCGLLNGMTFGPHIAAMYGDLEARRNLGSLMMAIDPGRFFGGDALAVEVARMAAEARAMPAREGAEVLAPGDPEYRCERQRRRDGIPIEPGLAAEIRDWSQRLHIEAPPLRAAS</sequence>
<evidence type="ECO:0000313" key="3">
    <source>
        <dbReference type="EMBL" id="KEZ77395.1"/>
    </source>
</evidence>
<dbReference type="Gene3D" id="3.30.1370.60">
    <property type="entry name" value="Hypothetical oxidoreductase yiak, domain 2"/>
    <property type="match status" value="1"/>
</dbReference>
<proteinExistence type="inferred from homology"/>
<dbReference type="Proteomes" id="UP000028302">
    <property type="component" value="Unassembled WGS sequence"/>
</dbReference>
<accession>A0A084IL11</accession>
<evidence type="ECO:0000313" key="4">
    <source>
        <dbReference type="Proteomes" id="UP000028302"/>
    </source>
</evidence>
<evidence type="ECO:0000256" key="2">
    <source>
        <dbReference type="ARBA" id="ARBA00023002"/>
    </source>
</evidence>
<dbReference type="PANTHER" id="PTHR11091:SF0">
    <property type="entry name" value="MALATE DEHYDROGENASE"/>
    <property type="match status" value="1"/>
</dbReference>
<keyword evidence="4" id="KW-1185">Reference proteome</keyword>
<name>A0A084IL11_SALHC</name>
<comment type="caution">
    <text evidence="3">The sequence shown here is derived from an EMBL/GenBank/DDBJ whole genome shotgun (WGS) entry which is preliminary data.</text>
</comment>
<keyword evidence="2" id="KW-0560">Oxidoreductase</keyword>
<dbReference type="EMBL" id="APNK01000013">
    <property type="protein sequence ID" value="KEZ77395.1"/>
    <property type="molecule type" value="Genomic_DNA"/>
</dbReference>
<dbReference type="eggNOG" id="COG2055">
    <property type="taxonomic scope" value="Bacteria"/>
</dbReference>
<dbReference type="InterPro" id="IPR043144">
    <property type="entry name" value="Mal/L-sulf/L-lact_DH-like_ah"/>
</dbReference>
<dbReference type="Pfam" id="PF02615">
    <property type="entry name" value="Ldh_2"/>
    <property type="match status" value="1"/>
</dbReference>
<comment type="similarity">
    <text evidence="1">Belongs to the LDH2/MDH2 oxidoreductase family.</text>
</comment>